<dbReference type="Proteomes" id="UP000001292">
    <property type="component" value="Unassembled WGS sequence"/>
</dbReference>
<organism evidence="3">
    <name type="scientific">Drosophila sechellia</name>
    <name type="common">Fruit fly</name>
    <dbReference type="NCBI Taxonomy" id="7238"/>
    <lineage>
        <taxon>Eukaryota</taxon>
        <taxon>Metazoa</taxon>
        <taxon>Ecdysozoa</taxon>
        <taxon>Arthropoda</taxon>
        <taxon>Hexapoda</taxon>
        <taxon>Insecta</taxon>
        <taxon>Pterygota</taxon>
        <taxon>Neoptera</taxon>
        <taxon>Endopterygota</taxon>
        <taxon>Diptera</taxon>
        <taxon>Brachycera</taxon>
        <taxon>Muscomorpha</taxon>
        <taxon>Ephydroidea</taxon>
        <taxon>Drosophilidae</taxon>
        <taxon>Drosophila</taxon>
        <taxon>Sophophora</taxon>
    </lineage>
</organism>
<name>B4HIY4_DROSE</name>
<gene>
    <name evidence="2" type="primary">Dsec\GM24975</name>
    <name evidence="2" type="ORF">Dsec_GM24975</name>
</gene>
<evidence type="ECO:0000313" key="3">
    <source>
        <dbReference type="Proteomes" id="UP000001292"/>
    </source>
</evidence>
<keyword evidence="3" id="KW-1185">Reference proteome</keyword>
<dbReference type="HOGENOM" id="CLU_1697380_0_0_1"/>
<proteinExistence type="predicted"/>
<accession>B4HIY4</accession>
<dbReference type="AlphaFoldDB" id="B4HIY4"/>
<protein>
    <submittedName>
        <fullName evidence="2">GM24975</fullName>
    </submittedName>
</protein>
<feature type="region of interest" description="Disordered" evidence="1">
    <location>
        <begin position="1"/>
        <end position="22"/>
    </location>
</feature>
<sequence length="155" mass="18152">MDIQQKTTKSPSKDSSDSPDKKRKSLEIAPLLKPVALSISNSYGLDWYLINVENNIPRKKRRYFINLSFFSDQLHKFIPHSLHLLKYPNWTAIFLATTPRSFMYYQAHFTMKPILTFTPMIKTASKLESWKMKLTAGHLPVINNSRPSVIRRRRK</sequence>
<dbReference type="EMBL" id="CH480815">
    <property type="protein sequence ID" value="EDW40638.1"/>
    <property type="molecule type" value="Genomic_DNA"/>
</dbReference>
<feature type="compositionally biased region" description="Low complexity" evidence="1">
    <location>
        <begin position="1"/>
        <end position="10"/>
    </location>
</feature>
<evidence type="ECO:0000256" key="1">
    <source>
        <dbReference type="SAM" id="MobiDB-lite"/>
    </source>
</evidence>
<evidence type="ECO:0000313" key="2">
    <source>
        <dbReference type="EMBL" id="EDW40638.1"/>
    </source>
</evidence>
<dbReference type="OMA" id="LLKYPNW"/>
<feature type="compositionally biased region" description="Basic and acidic residues" evidence="1">
    <location>
        <begin position="11"/>
        <end position="20"/>
    </location>
</feature>
<reference evidence="2 3" key="1">
    <citation type="journal article" date="2007" name="Nature">
        <title>Evolution of genes and genomes on the Drosophila phylogeny.</title>
        <authorList>
            <consortium name="Drosophila 12 Genomes Consortium"/>
            <person name="Clark A.G."/>
            <person name="Eisen M.B."/>
            <person name="Smith D.R."/>
            <person name="Bergman C.M."/>
            <person name="Oliver B."/>
            <person name="Markow T.A."/>
            <person name="Kaufman T.C."/>
            <person name="Kellis M."/>
            <person name="Gelbart W."/>
            <person name="Iyer V.N."/>
            <person name="Pollard D.A."/>
            <person name="Sackton T.B."/>
            <person name="Larracuente A.M."/>
            <person name="Singh N.D."/>
            <person name="Abad J.P."/>
            <person name="Abt D.N."/>
            <person name="Adryan B."/>
            <person name="Aguade M."/>
            <person name="Akashi H."/>
            <person name="Anderson W.W."/>
            <person name="Aquadro C.F."/>
            <person name="Ardell D.H."/>
            <person name="Arguello R."/>
            <person name="Artieri C.G."/>
            <person name="Barbash D.A."/>
            <person name="Barker D."/>
            <person name="Barsanti P."/>
            <person name="Batterham P."/>
            <person name="Batzoglou S."/>
            <person name="Begun D."/>
            <person name="Bhutkar A."/>
            <person name="Blanco E."/>
            <person name="Bosak S.A."/>
            <person name="Bradley R.K."/>
            <person name="Brand A.D."/>
            <person name="Brent M.R."/>
            <person name="Brooks A.N."/>
            <person name="Brown R.H."/>
            <person name="Butlin R.K."/>
            <person name="Caggese C."/>
            <person name="Calvi B.R."/>
            <person name="Bernardo de Carvalho A."/>
            <person name="Caspi A."/>
            <person name="Castrezana S."/>
            <person name="Celniker S.E."/>
            <person name="Chang J.L."/>
            <person name="Chapple C."/>
            <person name="Chatterji S."/>
            <person name="Chinwalla A."/>
            <person name="Civetta A."/>
            <person name="Clifton S.W."/>
            <person name="Comeron J.M."/>
            <person name="Costello J.C."/>
            <person name="Coyne J.A."/>
            <person name="Daub J."/>
            <person name="David R.G."/>
            <person name="Delcher A.L."/>
            <person name="Delehaunty K."/>
            <person name="Do C.B."/>
            <person name="Ebling H."/>
            <person name="Edwards K."/>
            <person name="Eickbush T."/>
            <person name="Evans J.D."/>
            <person name="Filipski A."/>
            <person name="Findeiss S."/>
            <person name="Freyhult E."/>
            <person name="Fulton L."/>
            <person name="Fulton R."/>
            <person name="Garcia A.C."/>
            <person name="Gardiner A."/>
            <person name="Garfield D.A."/>
            <person name="Garvin B.E."/>
            <person name="Gibson G."/>
            <person name="Gilbert D."/>
            <person name="Gnerre S."/>
            <person name="Godfrey J."/>
            <person name="Good R."/>
            <person name="Gotea V."/>
            <person name="Gravely B."/>
            <person name="Greenberg A.J."/>
            <person name="Griffiths-Jones S."/>
            <person name="Gross S."/>
            <person name="Guigo R."/>
            <person name="Gustafson E.A."/>
            <person name="Haerty W."/>
            <person name="Hahn M.W."/>
            <person name="Halligan D.L."/>
            <person name="Halpern A.L."/>
            <person name="Halter G.M."/>
            <person name="Han M.V."/>
            <person name="Heger A."/>
            <person name="Hillier L."/>
            <person name="Hinrichs A.S."/>
            <person name="Holmes I."/>
            <person name="Hoskins R.A."/>
            <person name="Hubisz M.J."/>
            <person name="Hultmark D."/>
            <person name="Huntley M.A."/>
            <person name="Jaffe D.B."/>
            <person name="Jagadeeshan S."/>
            <person name="Jeck W.R."/>
            <person name="Johnson J."/>
            <person name="Jones C.D."/>
            <person name="Jordan W.C."/>
            <person name="Karpen G.H."/>
            <person name="Kataoka E."/>
            <person name="Keightley P.D."/>
            <person name="Kheradpour P."/>
            <person name="Kirkness E.F."/>
            <person name="Koerich L.B."/>
            <person name="Kristiansen K."/>
            <person name="Kudrna D."/>
            <person name="Kulathinal R.J."/>
            <person name="Kumar S."/>
            <person name="Kwok R."/>
            <person name="Lander E."/>
            <person name="Langley C.H."/>
            <person name="Lapoint R."/>
            <person name="Lazzaro B.P."/>
            <person name="Lee S.J."/>
            <person name="Levesque L."/>
            <person name="Li R."/>
            <person name="Lin C.F."/>
            <person name="Lin M.F."/>
            <person name="Lindblad-Toh K."/>
            <person name="Llopart A."/>
            <person name="Long M."/>
            <person name="Low L."/>
            <person name="Lozovsky E."/>
            <person name="Lu J."/>
            <person name="Luo M."/>
            <person name="Machado C.A."/>
            <person name="Makalowski W."/>
            <person name="Marzo M."/>
            <person name="Matsuda M."/>
            <person name="Matzkin L."/>
            <person name="McAllister B."/>
            <person name="McBride C.S."/>
            <person name="McKernan B."/>
            <person name="McKernan K."/>
            <person name="Mendez-Lago M."/>
            <person name="Minx P."/>
            <person name="Mollenhauer M.U."/>
            <person name="Montooth K."/>
            <person name="Mount S.M."/>
            <person name="Mu X."/>
            <person name="Myers E."/>
            <person name="Negre B."/>
            <person name="Newfeld S."/>
            <person name="Nielsen R."/>
            <person name="Noor M.A."/>
            <person name="O'Grady P."/>
            <person name="Pachter L."/>
            <person name="Papaceit M."/>
            <person name="Parisi M.J."/>
            <person name="Parisi M."/>
            <person name="Parts L."/>
            <person name="Pedersen J.S."/>
            <person name="Pesole G."/>
            <person name="Phillippy A.M."/>
            <person name="Ponting C.P."/>
            <person name="Pop M."/>
            <person name="Porcelli D."/>
            <person name="Powell J.R."/>
            <person name="Prohaska S."/>
            <person name="Pruitt K."/>
            <person name="Puig M."/>
            <person name="Quesneville H."/>
            <person name="Ram K.R."/>
            <person name="Rand D."/>
            <person name="Rasmussen M.D."/>
            <person name="Reed L.K."/>
            <person name="Reenan R."/>
            <person name="Reily A."/>
            <person name="Remington K.A."/>
            <person name="Rieger T.T."/>
            <person name="Ritchie M.G."/>
            <person name="Robin C."/>
            <person name="Rogers Y.H."/>
            <person name="Rohde C."/>
            <person name="Rozas J."/>
            <person name="Rubenfield M.J."/>
            <person name="Ruiz A."/>
            <person name="Russo S."/>
            <person name="Salzberg S.L."/>
            <person name="Sanchez-Gracia A."/>
            <person name="Saranga D.J."/>
            <person name="Sato H."/>
            <person name="Schaeffer S.W."/>
            <person name="Schatz M.C."/>
            <person name="Schlenke T."/>
            <person name="Schwartz R."/>
            <person name="Segarra C."/>
            <person name="Singh R.S."/>
            <person name="Sirot L."/>
            <person name="Sirota M."/>
            <person name="Sisneros N.B."/>
            <person name="Smith C.D."/>
            <person name="Smith T.F."/>
            <person name="Spieth J."/>
            <person name="Stage D.E."/>
            <person name="Stark A."/>
            <person name="Stephan W."/>
            <person name="Strausberg R.L."/>
            <person name="Strempel S."/>
            <person name="Sturgill D."/>
            <person name="Sutton G."/>
            <person name="Sutton G.G."/>
            <person name="Tao W."/>
            <person name="Teichmann S."/>
            <person name="Tobari Y.N."/>
            <person name="Tomimura Y."/>
            <person name="Tsolas J.M."/>
            <person name="Valente V.L."/>
            <person name="Venter E."/>
            <person name="Venter J.C."/>
            <person name="Vicario S."/>
            <person name="Vieira F.G."/>
            <person name="Vilella A.J."/>
            <person name="Villasante A."/>
            <person name="Walenz B."/>
            <person name="Wang J."/>
            <person name="Wasserman M."/>
            <person name="Watts T."/>
            <person name="Wilson D."/>
            <person name="Wilson R.K."/>
            <person name="Wing R.A."/>
            <person name="Wolfner M.F."/>
            <person name="Wong A."/>
            <person name="Wong G.K."/>
            <person name="Wu C.I."/>
            <person name="Wu G."/>
            <person name="Yamamoto D."/>
            <person name="Yang H.P."/>
            <person name="Yang S.P."/>
            <person name="Yorke J.A."/>
            <person name="Yoshida K."/>
            <person name="Zdobnov E."/>
            <person name="Zhang P."/>
            <person name="Zhang Y."/>
            <person name="Zimin A.V."/>
            <person name="Baldwin J."/>
            <person name="Abdouelleil A."/>
            <person name="Abdulkadir J."/>
            <person name="Abebe A."/>
            <person name="Abera B."/>
            <person name="Abreu J."/>
            <person name="Acer S.C."/>
            <person name="Aftuck L."/>
            <person name="Alexander A."/>
            <person name="An P."/>
            <person name="Anderson E."/>
            <person name="Anderson S."/>
            <person name="Arachi H."/>
            <person name="Azer M."/>
            <person name="Bachantsang P."/>
            <person name="Barry A."/>
            <person name="Bayul T."/>
            <person name="Berlin A."/>
            <person name="Bessette D."/>
            <person name="Bloom T."/>
            <person name="Blye J."/>
            <person name="Boguslavskiy L."/>
            <person name="Bonnet C."/>
            <person name="Boukhgalter B."/>
            <person name="Bourzgui I."/>
            <person name="Brown A."/>
            <person name="Cahill P."/>
            <person name="Channer S."/>
            <person name="Cheshatsang Y."/>
            <person name="Chuda L."/>
            <person name="Citroen M."/>
            <person name="Collymore A."/>
            <person name="Cooke P."/>
            <person name="Costello M."/>
            <person name="D'Aco K."/>
            <person name="Daza R."/>
            <person name="De Haan G."/>
            <person name="DeGray S."/>
            <person name="DeMaso C."/>
            <person name="Dhargay N."/>
            <person name="Dooley K."/>
            <person name="Dooley E."/>
            <person name="Doricent M."/>
            <person name="Dorje P."/>
            <person name="Dorjee K."/>
            <person name="Dupes A."/>
            <person name="Elong R."/>
            <person name="Falk J."/>
            <person name="Farina A."/>
            <person name="Faro S."/>
            <person name="Ferguson D."/>
            <person name="Fisher S."/>
            <person name="Foley C.D."/>
            <person name="Franke A."/>
            <person name="Friedrich D."/>
            <person name="Gadbois L."/>
            <person name="Gearin G."/>
            <person name="Gearin C.R."/>
            <person name="Giannoukos G."/>
            <person name="Goode T."/>
            <person name="Graham J."/>
            <person name="Grandbois E."/>
            <person name="Grewal S."/>
            <person name="Gyaltsen K."/>
            <person name="Hafez N."/>
            <person name="Hagos B."/>
            <person name="Hall J."/>
            <person name="Henson C."/>
            <person name="Hollinger A."/>
            <person name="Honan T."/>
            <person name="Huard M.D."/>
            <person name="Hughes L."/>
            <person name="Hurhula B."/>
            <person name="Husby M.E."/>
            <person name="Kamat A."/>
            <person name="Kanga B."/>
            <person name="Kashin S."/>
            <person name="Khazanovich D."/>
            <person name="Kisner P."/>
            <person name="Lance K."/>
            <person name="Lara M."/>
            <person name="Lee W."/>
            <person name="Lennon N."/>
            <person name="Letendre F."/>
            <person name="LeVine R."/>
            <person name="Lipovsky A."/>
            <person name="Liu X."/>
            <person name="Liu J."/>
            <person name="Liu S."/>
            <person name="Lokyitsang T."/>
            <person name="Lokyitsang Y."/>
            <person name="Lubonja R."/>
            <person name="Lui A."/>
            <person name="MacDonald P."/>
            <person name="Magnisalis V."/>
            <person name="Maru K."/>
            <person name="Matthews C."/>
            <person name="McCusker W."/>
            <person name="McDonough S."/>
            <person name="Mehta T."/>
            <person name="Meldrim J."/>
            <person name="Meneus L."/>
            <person name="Mihai O."/>
            <person name="Mihalev A."/>
            <person name="Mihova T."/>
            <person name="Mittelman R."/>
            <person name="Mlenga V."/>
            <person name="Montmayeur A."/>
            <person name="Mulrain L."/>
            <person name="Navidi A."/>
            <person name="Naylor J."/>
            <person name="Negash T."/>
            <person name="Nguyen T."/>
            <person name="Nguyen N."/>
            <person name="Nicol R."/>
            <person name="Norbu C."/>
            <person name="Norbu N."/>
            <person name="Novod N."/>
            <person name="O'Neill B."/>
            <person name="Osman S."/>
            <person name="Markiewicz E."/>
            <person name="Oyono O.L."/>
            <person name="Patti C."/>
            <person name="Phunkhang P."/>
            <person name="Pierre F."/>
            <person name="Priest M."/>
            <person name="Raghuraman S."/>
            <person name="Rege F."/>
            <person name="Reyes R."/>
            <person name="Rise C."/>
            <person name="Rogov P."/>
            <person name="Ross K."/>
            <person name="Ryan E."/>
            <person name="Settipalli S."/>
            <person name="Shea T."/>
            <person name="Sherpa N."/>
            <person name="Shi L."/>
            <person name="Shih D."/>
            <person name="Sparrow T."/>
            <person name="Spaulding J."/>
            <person name="Stalker J."/>
            <person name="Stange-Thomann N."/>
            <person name="Stavropoulos S."/>
            <person name="Stone C."/>
            <person name="Strader C."/>
            <person name="Tesfaye S."/>
            <person name="Thomson T."/>
            <person name="Thoulutsang Y."/>
            <person name="Thoulutsang D."/>
            <person name="Topham K."/>
            <person name="Topping I."/>
            <person name="Tsamla T."/>
            <person name="Vassiliev H."/>
            <person name="Vo A."/>
            <person name="Wangchuk T."/>
            <person name="Wangdi T."/>
            <person name="Weiand M."/>
            <person name="Wilkinson J."/>
            <person name="Wilson A."/>
            <person name="Yadav S."/>
            <person name="Young G."/>
            <person name="Yu Q."/>
            <person name="Zembek L."/>
            <person name="Zhong D."/>
            <person name="Zimmer A."/>
            <person name="Zwirko Z."/>
            <person name="Jaffe D.B."/>
            <person name="Alvarez P."/>
            <person name="Brockman W."/>
            <person name="Butler J."/>
            <person name="Chin C."/>
            <person name="Gnerre S."/>
            <person name="Grabherr M."/>
            <person name="Kleber M."/>
            <person name="Mauceli E."/>
            <person name="MacCallum I."/>
        </authorList>
    </citation>
    <scope>NUCLEOTIDE SEQUENCE [LARGE SCALE GENOMIC DNA]</scope>
    <source>
        <strain evidence="3">Rob3c / Tucson 14021-0248.25</strain>
    </source>
</reference>
<dbReference type="PhylomeDB" id="B4HIY4"/>